<evidence type="ECO:0000313" key="2">
    <source>
        <dbReference type="EMBL" id="QHU17632.1"/>
    </source>
</evidence>
<feature type="transmembrane region" description="Helical" evidence="1">
    <location>
        <begin position="21"/>
        <end position="42"/>
    </location>
</feature>
<accession>A0A6C0KI14</accession>
<keyword evidence="1" id="KW-0472">Membrane</keyword>
<dbReference type="Pfam" id="PF19883">
    <property type="entry name" value="DUF6356"/>
    <property type="match status" value="1"/>
</dbReference>
<dbReference type="EMBL" id="MN740916">
    <property type="protein sequence ID" value="QHU17632.1"/>
    <property type="molecule type" value="Genomic_DNA"/>
</dbReference>
<reference evidence="2" key="1">
    <citation type="journal article" date="2020" name="Nature">
        <title>Giant virus diversity and host interactions through global metagenomics.</title>
        <authorList>
            <person name="Schulz F."/>
            <person name="Roux S."/>
            <person name="Paez-Espino D."/>
            <person name="Jungbluth S."/>
            <person name="Walsh D.A."/>
            <person name="Denef V.J."/>
            <person name="McMahon K.D."/>
            <person name="Konstantinidis K.T."/>
            <person name="Eloe-Fadrosh E.A."/>
            <person name="Kyrpides N.C."/>
            <person name="Woyke T."/>
        </authorList>
    </citation>
    <scope>NUCLEOTIDE SEQUENCE</scope>
    <source>
        <strain evidence="2">GVMAG-S-3300012919-55</strain>
    </source>
</reference>
<keyword evidence="1" id="KW-1133">Transmembrane helix</keyword>
<name>A0A6C0KI14_9ZZZZ</name>
<dbReference type="AlphaFoldDB" id="A0A6C0KI14"/>
<dbReference type="InterPro" id="IPR045936">
    <property type="entry name" value="DUF6356"/>
</dbReference>
<protein>
    <submittedName>
        <fullName evidence="2">Uncharacterized protein</fullName>
    </submittedName>
</protein>
<evidence type="ECO:0000256" key="1">
    <source>
        <dbReference type="SAM" id="Phobius"/>
    </source>
</evidence>
<organism evidence="2">
    <name type="scientific">viral metagenome</name>
    <dbReference type="NCBI Taxonomy" id="1070528"/>
    <lineage>
        <taxon>unclassified sequences</taxon>
        <taxon>metagenomes</taxon>
        <taxon>organismal metagenomes</taxon>
    </lineage>
</organism>
<sequence length="68" mass="7973">MYSFFTHPSKVCMTYFEHMKLSLYFMKILWFGSIKAFIHAFIPDVYITSTSDLSINLQKTLRSAGCHK</sequence>
<proteinExistence type="predicted"/>
<keyword evidence="1" id="KW-0812">Transmembrane</keyword>